<organism evidence="11 12">
    <name type="scientific">Trichosporon asahii var. asahii (strain ATCC 90039 / CBS 2479 / JCM 2466 / KCTC 7840 / NBRC 103889/ NCYC 2677 / UAMH 7654)</name>
    <name type="common">Yeast</name>
    <dbReference type="NCBI Taxonomy" id="1186058"/>
    <lineage>
        <taxon>Eukaryota</taxon>
        <taxon>Fungi</taxon>
        <taxon>Dikarya</taxon>
        <taxon>Basidiomycota</taxon>
        <taxon>Agaricomycotina</taxon>
        <taxon>Tremellomycetes</taxon>
        <taxon>Trichosporonales</taxon>
        <taxon>Trichosporonaceae</taxon>
        <taxon>Trichosporon</taxon>
    </lineage>
</organism>
<dbReference type="InterPro" id="IPR003663">
    <property type="entry name" value="Sugar/inositol_transpt"/>
</dbReference>
<dbReference type="GO" id="GO:0015791">
    <property type="term" value="P:polyol transmembrane transport"/>
    <property type="evidence" value="ECO:0007669"/>
    <property type="project" value="UniProtKB-ARBA"/>
</dbReference>
<keyword evidence="3" id="KW-0813">Transport</keyword>
<dbReference type="FunFam" id="1.20.1250.20:FF:000474">
    <property type="entry name" value="Sugar transporter, putative"/>
    <property type="match status" value="1"/>
</dbReference>
<feature type="transmembrane region" description="Helical" evidence="9">
    <location>
        <begin position="317"/>
        <end position="336"/>
    </location>
</feature>
<dbReference type="PRINTS" id="PR00171">
    <property type="entry name" value="SUGRTRNSPORT"/>
</dbReference>
<evidence type="ECO:0000256" key="8">
    <source>
        <dbReference type="SAM" id="MobiDB-lite"/>
    </source>
</evidence>
<feature type="transmembrane region" description="Helical" evidence="9">
    <location>
        <begin position="444"/>
        <end position="463"/>
    </location>
</feature>
<keyword evidence="6 9" id="KW-0472">Membrane</keyword>
<evidence type="ECO:0000256" key="7">
    <source>
        <dbReference type="ARBA" id="ARBA00049119"/>
    </source>
</evidence>
<keyword evidence="4 9" id="KW-0812">Transmembrane</keyword>
<dbReference type="AlphaFoldDB" id="J5THG7"/>
<comment type="similarity">
    <text evidence="2">Belongs to the major facilitator superfamily. Sugar transporter (TC 2.A.1.1) family.</text>
</comment>
<name>J5THG7_TRIAS</name>
<feature type="transmembrane region" description="Helical" evidence="9">
    <location>
        <begin position="538"/>
        <end position="564"/>
    </location>
</feature>
<keyword evidence="5 9" id="KW-1133">Transmembrane helix</keyword>
<feature type="transmembrane region" description="Helical" evidence="9">
    <location>
        <begin position="504"/>
        <end position="526"/>
    </location>
</feature>
<proteinExistence type="inferred from homology"/>
<evidence type="ECO:0000256" key="4">
    <source>
        <dbReference type="ARBA" id="ARBA00022692"/>
    </source>
</evidence>
<evidence type="ECO:0000313" key="11">
    <source>
        <dbReference type="EMBL" id="EJT50941.1"/>
    </source>
</evidence>
<dbReference type="Proteomes" id="UP000002748">
    <property type="component" value="Unassembled WGS sequence"/>
</dbReference>
<dbReference type="Pfam" id="PF00083">
    <property type="entry name" value="Sugar_tr"/>
    <property type="match status" value="1"/>
</dbReference>
<dbReference type="OrthoDB" id="5290825at2759"/>
<feature type="domain" description="Major facilitator superfamily (MFS) profile" evidence="10">
    <location>
        <begin position="165"/>
        <end position="629"/>
    </location>
</feature>
<feature type="transmembrane region" description="Helical" evidence="9">
    <location>
        <begin position="227"/>
        <end position="247"/>
    </location>
</feature>
<feature type="transmembrane region" description="Helical" evidence="9">
    <location>
        <begin position="475"/>
        <end position="497"/>
    </location>
</feature>
<feature type="transmembrane region" description="Helical" evidence="9">
    <location>
        <begin position="603"/>
        <end position="625"/>
    </location>
</feature>
<feature type="region of interest" description="Disordered" evidence="8">
    <location>
        <begin position="1"/>
        <end position="52"/>
    </location>
</feature>
<gene>
    <name evidence="11" type="ORF">A1Q1_07914</name>
</gene>
<dbReference type="PROSITE" id="PS00217">
    <property type="entry name" value="SUGAR_TRANSPORT_2"/>
    <property type="match status" value="1"/>
</dbReference>
<dbReference type="InterPro" id="IPR005829">
    <property type="entry name" value="Sugar_transporter_CS"/>
</dbReference>
<dbReference type="GO" id="GO:0016020">
    <property type="term" value="C:membrane"/>
    <property type="evidence" value="ECO:0007669"/>
    <property type="project" value="UniProtKB-SubCell"/>
</dbReference>
<dbReference type="InterPro" id="IPR020846">
    <property type="entry name" value="MFS_dom"/>
</dbReference>
<accession>J5THG7</accession>
<feature type="transmembrane region" description="Helical" evidence="9">
    <location>
        <begin position="161"/>
        <end position="178"/>
    </location>
</feature>
<dbReference type="RefSeq" id="XP_014182373.1">
    <property type="nucleotide sequence ID" value="XM_014326898.1"/>
</dbReference>
<dbReference type="SUPFAM" id="SSF103473">
    <property type="entry name" value="MFS general substrate transporter"/>
    <property type="match status" value="1"/>
</dbReference>
<dbReference type="InterPro" id="IPR050814">
    <property type="entry name" value="Myo-inositol_Transporter"/>
</dbReference>
<sequence length="702" mass="76824">MGPTPRLRPPSRATPKGAARDVSGARTGVPPGPPAPPAAGATDISPSPPRIRLPRLASTMKSDKQEDQYIEQYDDAKADAMAGRRGSHMVGGMIIENPLQVAVMGRKFAATHDLAEKEDLFERAALVARDPDNFQSLTCLSPEEQNQLAFERDHKWRVPKMLVFTMFVCALGAAVQGWDQTGSNGANLSFPVEFGLLPPPATEGAQRRDLLPRAGPAKGAGQSRGDWIVGVINAAPYLAGAIPGVWLSDPLNHWFGRRGEIFITAVILVATPIGSGFSQTWYQLLAIRLVMGIGMGAKAATVAVYSAELAPTRIRGALTMGWQLYVCFGIFLGFAANCVVMNVKDIAWRLQLGSAFIPALPLACFIYLCPESPRWYMKKGKYRKALHSYERIRNGEIIAARDLYYSYVLYMEELAEARGAGYFARLRDCFAVPRIRRATVGASVVMLAQQMCGINIISFYSSTVFVESGFSDKQALYASLGFGALNFTFAIPALFTIDTFGRRSLLLSTFPFMIITLLGTGLSFLIPYHEGGSKARLGVVATFIYLFTCFYSVGEGPVCFLYGAEVFPTVQREQGMAFAVFVNMLFAGVLGLTFPAMKTAMTPLGAFCFYAGLCAIAFVLIFLFVPETKGISLEELDDVFSVPSGRFISYQTKQWLPYFVKRRLLCISRAQPPPPLRANYRDRAKSGVLEEPVDIAEVDVKA</sequence>
<evidence type="ECO:0000256" key="6">
    <source>
        <dbReference type="ARBA" id="ARBA00023136"/>
    </source>
</evidence>
<dbReference type="PROSITE" id="PS50850">
    <property type="entry name" value="MFS"/>
    <property type="match status" value="1"/>
</dbReference>
<evidence type="ECO:0000256" key="1">
    <source>
        <dbReference type="ARBA" id="ARBA00004141"/>
    </source>
</evidence>
<keyword evidence="11" id="KW-0762">Sugar transport</keyword>
<reference evidence="11 12" key="1">
    <citation type="journal article" date="2012" name="Eukaryot. Cell">
        <title>Draft genome sequence of CBS 2479, the standard type strain of Trichosporon asahii.</title>
        <authorList>
            <person name="Yang R.Y."/>
            <person name="Li H.T."/>
            <person name="Zhu H."/>
            <person name="Zhou G.P."/>
            <person name="Wang M."/>
            <person name="Wang L."/>
        </authorList>
    </citation>
    <scope>NUCLEOTIDE SEQUENCE [LARGE SCALE GENOMIC DNA]</scope>
    <source>
        <strain evidence="12">ATCC 90039 / CBS 2479 / JCM 2466 / KCTC 7840 / NCYC 2677 / UAMH 7654</strain>
    </source>
</reference>
<dbReference type="EMBL" id="ALBS01000080">
    <property type="protein sequence ID" value="EJT50941.1"/>
    <property type="molecule type" value="Genomic_DNA"/>
</dbReference>
<comment type="caution">
    <text evidence="11">The sequence shown here is derived from an EMBL/GenBank/DDBJ whole genome shotgun (WGS) entry which is preliminary data.</text>
</comment>
<dbReference type="NCBIfam" id="TIGR00879">
    <property type="entry name" value="SP"/>
    <property type="match status" value="1"/>
</dbReference>
<feature type="transmembrane region" description="Helical" evidence="9">
    <location>
        <begin position="284"/>
        <end position="305"/>
    </location>
</feature>
<dbReference type="KEGG" id="tasa:A1Q1_07914"/>
<dbReference type="HOGENOM" id="CLU_001265_43_5_1"/>
<feature type="transmembrane region" description="Helical" evidence="9">
    <location>
        <begin position="576"/>
        <end position="597"/>
    </location>
</feature>
<comment type="subcellular location">
    <subcellularLocation>
        <location evidence="1">Membrane</location>
        <topology evidence="1">Multi-pass membrane protein</topology>
    </subcellularLocation>
</comment>
<dbReference type="VEuPathDB" id="FungiDB:A1Q1_07914"/>
<protein>
    <submittedName>
        <fullName evidence="11">Putative sugar transporter</fullName>
    </submittedName>
</protein>
<dbReference type="PANTHER" id="PTHR48020">
    <property type="entry name" value="PROTON MYO-INOSITOL COTRANSPORTER"/>
    <property type="match status" value="1"/>
</dbReference>
<dbReference type="GO" id="GO:0015798">
    <property type="term" value="P:myo-inositol transport"/>
    <property type="evidence" value="ECO:0007669"/>
    <property type="project" value="UniProtKB-ARBA"/>
</dbReference>
<dbReference type="InterPro" id="IPR005828">
    <property type="entry name" value="MFS_sugar_transport-like"/>
</dbReference>
<evidence type="ECO:0000259" key="10">
    <source>
        <dbReference type="PROSITE" id="PS50850"/>
    </source>
</evidence>
<dbReference type="Gene3D" id="1.20.1250.20">
    <property type="entry name" value="MFS general substrate transporter like domains"/>
    <property type="match status" value="1"/>
</dbReference>
<dbReference type="InterPro" id="IPR036259">
    <property type="entry name" value="MFS_trans_sf"/>
</dbReference>
<evidence type="ECO:0000256" key="2">
    <source>
        <dbReference type="ARBA" id="ARBA00010992"/>
    </source>
</evidence>
<evidence type="ECO:0000256" key="3">
    <source>
        <dbReference type="ARBA" id="ARBA00022448"/>
    </source>
</evidence>
<feature type="transmembrane region" description="Helical" evidence="9">
    <location>
        <begin position="259"/>
        <end position="278"/>
    </location>
</feature>
<dbReference type="GeneID" id="25991426"/>
<evidence type="ECO:0000313" key="12">
    <source>
        <dbReference type="Proteomes" id="UP000002748"/>
    </source>
</evidence>
<feature type="transmembrane region" description="Helical" evidence="9">
    <location>
        <begin position="348"/>
        <end position="369"/>
    </location>
</feature>
<evidence type="ECO:0000256" key="9">
    <source>
        <dbReference type="SAM" id="Phobius"/>
    </source>
</evidence>
<comment type="catalytic activity">
    <reaction evidence="7">
        <text>myo-inositol(out) + H(+)(out) = myo-inositol(in) + H(+)(in)</text>
        <dbReference type="Rhea" id="RHEA:60364"/>
        <dbReference type="ChEBI" id="CHEBI:15378"/>
        <dbReference type="ChEBI" id="CHEBI:17268"/>
    </reaction>
</comment>
<dbReference type="GO" id="GO:0022857">
    <property type="term" value="F:transmembrane transporter activity"/>
    <property type="evidence" value="ECO:0007669"/>
    <property type="project" value="InterPro"/>
</dbReference>
<dbReference type="PANTHER" id="PTHR48020:SF13">
    <property type="entry name" value="MAJOR FACILITATOR SUPERFAMILY (MFS) PROFILE DOMAIN-CONTAINING PROTEIN"/>
    <property type="match status" value="1"/>
</dbReference>
<evidence type="ECO:0000256" key="5">
    <source>
        <dbReference type="ARBA" id="ARBA00022989"/>
    </source>
</evidence>